<name>A0A6I3S2B0_9BURK</name>
<reference evidence="1 2" key="1">
    <citation type="journal article" date="2019" name="Nat. Med.">
        <title>A library of human gut bacterial isolates paired with longitudinal multiomics data enables mechanistic microbiome research.</title>
        <authorList>
            <person name="Poyet M."/>
            <person name="Groussin M."/>
            <person name="Gibbons S.M."/>
            <person name="Avila-Pacheco J."/>
            <person name="Jiang X."/>
            <person name="Kearney S.M."/>
            <person name="Perrotta A.R."/>
            <person name="Berdy B."/>
            <person name="Zhao S."/>
            <person name="Lieberman T.D."/>
            <person name="Swanson P.K."/>
            <person name="Smith M."/>
            <person name="Roesemann S."/>
            <person name="Alexander J.E."/>
            <person name="Rich S.A."/>
            <person name="Livny J."/>
            <person name="Vlamakis H."/>
            <person name="Clish C."/>
            <person name="Bullock K."/>
            <person name="Deik A."/>
            <person name="Scott J."/>
            <person name="Pierce K.A."/>
            <person name="Xavier R.J."/>
            <person name="Alm E.J."/>
        </authorList>
    </citation>
    <scope>NUCLEOTIDE SEQUENCE [LARGE SCALE GENOMIC DNA]</scope>
    <source>
        <strain evidence="1 2">BIOML-A2</strain>
    </source>
</reference>
<evidence type="ECO:0000313" key="1">
    <source>
        <dbReference type="EMBL" id="MTU43516.1"/>
    </source>
</evidence>
<evidence type="ECO:0000313" key="2">
    <source>
        <dbReference type="Proteomes" id="UP000462362"/>
    </source>
</evidence>
<proteinExistence type="predicted"/>
<gene>
    <name evidence="1" type="ORF">GMD42_07740</name>
</gene>
<dbReference type="Proteomes" id="UP000462362">
    <property type="component" value="Unassembled WGS sequence"/>
</dbReference>
<organism evidence="1 2">
    <name type="scientific">Parasutterella excrementihominis</name>
    <dbReference type="NCBI Taxonomy" id="487175"/>
    <lineage>
        <taxon>Bacteria</taxon>
        <taxon>Pseudomonadati</taxon>
        <taxon>Pseudomonadota</taxon>
        <taxon>Betaproteobacteria</taxon>
        <taxon>Burkholderiales</taxon>
        <taxon>Sutterellaceae</taxon>
        <taxon>Parasutterella</taxon>
    </lineage>
</organism>
<protein>
    <submittedName>
        <fullName evidence="1">Uncharacterized protein</fullName>
    </submittedName>
</protein>
<comment type="caution">
    <text evidence="1">The sequence shown here is derived from an EMBL/GenBank/DDBJ whole genome shotgun (WGS) entry which is preliminary data.</text>
</comment>
<dbReference type="AlphaFoldDB" id="A0A6I3S2B0"/>
<dbReference type="EMBL" id="WNCL01000020">
    <property type="protein sequence ID" value="MTU43516.1"/>
    <property type="molecule type" value="Genomic_DNA"/>
</dbReference>
<sequence length="76" mass="8877">MKTTNRETIKLTVNILIRKFCEDKAAKNFSMSKKEAEDYGACEETSLREEDRDKLFEDFALDCFTRPSFSNNGERL</sequence>
<accession>A0A6I3S2B0</accession>
<dbReference type="RefSeq" id="WP_008812064.1">
    <property type="nucleotide sequence ID" value="NZ_CAMUED010000033.1"/>
</dbReference>